<feature type="region of interest" description="Disordered" evidence="1">
    <location>
        <begin position="1"/>
        <end position="101"/>
    </location>
</feature>
<proteinExistence type="predicted"/>
<organism evidence="2 3">
    <name type="scientific">Funneliformis caledonium</name>
    <dbReference type="NCBI Taxonomy" id="1117310"/>
    <lineage>
        <taxon>Eukaryota</taxon>
        <taxon>Fungi</taxon>
        <taxon>Fungi incertae sedis</taxon>
        <taxon>Mucoromycota</taxon>
        <taxon>Glomeromycotina</taxon>
        <taxon>Glomeromycetes</taxon>
        <taxon>Glomerales</taxon>
        <taxon>Glomeraceae</taxon>
        <taxon>Funneliformis</taxon>
    </lineage>
</organism>
<feature type="non-terminal residue" evidence="2">
    <location>
        <position position="1"/>
    </location>
</feature>
<gene>
    <name evidence="2" type="ORF">FCALED_LOCUS16460</name>
</gene>
<feature type="compositionally biased region" description="Basic residues" evidence="1">
    <location>
        <begin position="1"/>
        <end position="21"/>
    </location>
</feature>
<dbReference type="Proteomes" id="UP000789570">
    <property type="component" value="Unassembled WGS sequence"/>
</dbReference>
<dbReference type="AlphaFoldDB" id="A0A9N9NN41"/>
<evidence type="ECO:0000256" key="1">
    <source>
        <dbReference type="SAM" id="MobiDB-lite"/>
    </source>
</evidence>
<keyword evidence="3" id="KW-1185">Reference proteome</keyword>
<accession>A0A9N9NN41</accession>
<feature type="compositionally biased region" description="Low complexity" evidence="1">
    <location>
        <begin position="35"/>
        <end position="46"/>
    </location>
</feature>
<dbReference type="EMBL" id="CAJVPQ010019280">
    <property type="protein sequence ID" value="CAG8753620.1"/>
    <property type="molecule type" value="Genomic_DNA"/>
</dbReference>
<evidence type="ECO:0000313" key="3">
    <source>
        <dbReference type="Proteomes" id="UP000789570"/>
    </source>
</evidence>
<name>A0A9N9NN41_9GLOM</name>
<reference evidence="2" key="1">
    <citation type="submission" date="2021-06" db="EMBL/GenBank/DDBJ databases">
        <authorList>
            <person name="Kallberg Y."/>
            <person name="Tangrot J."/>
            <person name="Rosling A."/>
        </authorList>
    </citation>
    <scope>NUCLEOTIDE SEQUENCE</scope>
    <source>
        <strain evidence="2">UK204</strain>
    </source>
</reference>
<feature type="compositionally biased region" description="Polar residues" evidence="1">
    <location>
        <begin position="22"/>
        <end position="34"/>
    </location>
</feature>
<sequence>KCRKLTNNKISKKNQNIRKSKINGQTFYQLLNNQNNTGGFDSNFGGDSSGGENGSDANNFSGGSSSSRNSSSADNFGDGSSDENSSDVDNSNVDFDNAKNA</sequence>
<comment type="caution">
    <text evidence="2">The sequence shown here is derived from an EMBL/GenBank/DDBJ whole genome shotgun (WGS) entry which is preliminary data.</text>
</comment>
<evidence type="ECO:0000313" key="2">
    <source>
        <dbReference type="EMBL" id="CAG8753620.1"/>
    </source>
</evidence>
<protein>
    <submittedName>
        <fullName evidence="2">980_t:CDS:1</fullName>
    </submittedName>
</protein>
<feature type="compositionally biased region" description="Low complexity" evidence="1">
    <location>
        <begin position="54"/>
        <end position="79"/>
    </location>
</feature>